<proteinExistence type="predicted"/>
<dbReference type="Proteomes" id="UP000219546">
    <property type="component" value="Unassembled WGS sequence"/>
</dbReference>
<sequence>MSETDALTTVKPILSQYGMRPHYVEKIGSAYKIYSNLGTFALKEASPYKGMNFVRNIHLLFQKGYNRIVPIYPTPDGRYAVLYQNRLFYLMPWVANEHTEDRSSKQKQLFRELARLHTLSLKEVELTEEDTANHYEETKAAWEKESLMLDEIIEACEQKWYMSPFELMFCTYYHNVKQALQFAIRKLDDWYEKAKDSKKMRMVIVHGKVAPDHFLFDERGYGYFINFEESRYAAPHHDLLPYVARECEGQPKQNEDIVEWIYTYTNHFALRDPEIDLLISYLAYPLPIIQVLEKYYKSTSKFNQYKAVRELQQKFWILKNTEYIVMRMDEIEKQKKQAKEGAQTEG</sequence>
<dbReference type="InterPro" id="IPR002575">
    <property type="entry name" value="Aminoglycoside_PTrfase"/>
</dbReference>
<dbReference type="InterPro" id="IPR014253">
    <property type="entry name" value="Spore_coat_YsxE"/>
</dbReference>
<dbReference type="RefSeq" id="WP_097159072.1">
    <property type="nucleotide sequence ID" value="NZ_JBEPMQ010000004.1"/>
</dbReference>
<dbReference type="PANTHER" id="PTHR39179:SF3">
    <property type="entry name" value="COTS-RELATED PROTEIN"/>
    <property type="match status" value="1"/>
</dbReference>
<dbReference type="EMBL" id="OAOP01000005">
    <property type="protein sequence ID" value="SNX71520.1"/>
    <property type="molecule type" value="Genomic_DNA"/>
</dbReference>
<reference evidence="2 3" key="1">
    <citation type="submission" date="2017-08" db="EMBL/GenBank/DDBJ databases">
        <authorList>
            <person name="de Groot N.N."/>
        </authorList>
    </citation>
    <scope>NUCLEOTIDE SEQUENCE [LARGE SCALE GENOMIC DNA]</scope>
    <source>
        <strain evidence="2 3">JC228</strain>
    </source>
</reference>
<dbReference type="NCBIfam" id="TIGR02904">
    <property type="entry name" value="spore_ysxE"/>
    <property type="match status" value="1"/>
</dbReference>
<accession>A0A285CVC6</accession>
<dbReference type="SUPFAM" id="SSF56112">
    <property type="entry name" value="Protein kinase-like (PK-like)"/>
    <property type="match status" value="1"/>
</dbReference>
<gene>
    <name evidence="2" type="ORF">SAMN05877753_105276</name>
</gene>
<dbReference type="InterPro" id="IPR011009">
    <property type="entry name" value="Kinase-like_dom_sf"/>
</dbReference>
<protein>
    <submittedName>
        <fullName evidence="2">Spore coat protein YsxE</fullName>
    </submittedName>
</protein>
<dbReference type="AlphaFoldDB" id="A0A285CVC6"/>
<dbReference type="PANTHER" id="PTHR39179">
    <property type="entry name" value="SPORE COAT PROTEIN I"/>
    <property type="match status" value="1"/>
</dbReference>
<dbReference type="InterPro" id="IPR047175">
    <property type="entry name" value="CotS-like"/>
</dbReference>
<dbReference type="GO" id="GO:0042601">
    <property type="term" value="C:endospore-forming forespore"/>
    <property type="evidence" value="ECO:0007669"/>
    <property type="project" value="TreeGrafter"/>
</dbReference>
<evidence type="ECO:0000313" key="2">
    <source>
        <dbReference type="EMBL" id="SNX71520.1"/>
    </source>
</evidence>
<dbReference type="OrthoDB" id="2379727at2"/>
<keyword evidence="2" id="KW-0946">Virion</keyword>
<dbReference type="Pfam" id="PF01636">
    <property type="entry name" value="APH"/>
    <property type="match status" value="1"/>
</dbReference>
<organism evidence="2 3">
    <name type="scientific">Bacillus oleivorans</name>
    <dbReference type="NCBI Taxonomy" id="1448271"/>
    <lineage>
        <taxon>Bacteria</taxon>
        <taxon>Bacillati</taxon>
        <taxon>Bacillota</taxon>
        <taxon>Bacilli</taxon>
        <taxon>Bacillales</taxon>
        <taxon>Bacillaceae</taxon>
        <taxon>Bacillus</taxon>
    </lineage>
</organism>
<dbReference type="Gene3D" id="3.90.1200.10">
    <property type="match status" value="1"/>
</dbReference>
<evidence type="ECO:0000259" key="1">
    <source>
        <dbReference type="Pfam" id="PF01636"/>
    </source>
</evidence>
<keyword evidence="2" id="KW-0167">Capsid protein</keyword>
<feature type="domain" description="Aminoglycoside phosphotransferase" evidence="1">
    <location>
        <begin position="87"/>
        <end position="255"/>
    </location>
</feature>
<dbReference type="Gene3D" id="3.30.200.20">
    <property type="entry name" value="Phosphorylase Kinase, domain 1"/>
    <property type="match status" value="1"/>
</dbReference>
<keyword evidence="3" id="KW-1185">Reference proteome</keyword>
<evidence type="ECO:0000313" key="3">
    <source>
        <dbReference type="Proteomes" id="UP000219546"/>
    </source>
</evidence>
<name>A0A285CVC6_9BACI</name>